<dbReference type="Proteomes" id="UP000293583">
    <property type="component" value="Unassembled WGS sequence"/>
</dbReference>
<evidence type="ECO:0000259" key="14">
    <source>
        <dbReference type="PROSITE" id="PS51194"/>
    </source>
</evidence>
<dbReference type="InterPro" id="IPR032284">
    <property type="entry name" value="RecQ_Zn-bd"/>
</dbReference>
<evidence type="ECO:0000313" key="16">
    <source>
        <dbReference type="Proteomes" id="UP000293583"/>
    </source>
</evidence>
<evidence type="ECO:0000256" key="3">
    <source>
        <dbReference type="ARBA" id="ARBA00022741"/>
    </source>
</evidence>
<dbReference type="InterPro" id="IPR014001">
    <property type="entry name" value="Helicase_ATP-bd"/>
</dbReference>
<comment type="catalytic activity">
    <reaction evidence="9">
        <text>Couples ATP hydrolysis with the unwinding of duplex DNA by translocating in the 3'-5' direction.</text>
        <dbReference type="EC" id="5.6.2.4"/>
    </reaction>
</comment>
<keyword evidence="7" id="KW-0238">DNA-binding</keyword>
<dbReference type="GO" id="GO:0043138">
    <property type="term" value="F:3'-5' DNA helicase activity"/>
    <property type="evidence" value="ECO:0007669"/>
    <property type="project" value="UniProtKB-EC"/>
</dbReference>
<dbReference type="InterPro" id="IPR002464">
    <property type="entry name" value="DNA/RNA_helicase_DEAH_CS"/>
</dbReference>
<dbReference type="Pfam" id="PF00270">
    <property type="entry name" value="DEAD"/>
    <property type="match status" value="1"/>
</dbReference>
<dbReference type="AlphaFoldDB" id="A0A4Q9BHH3"/>
<dbReference type="Pfam" id="PF00271">
    <property type="entry name" value="Helicase_C"/>
    <property type="match status" value="1"/>
</dbReference>
<dbReference type="RefSeq" id="WP_130922676.1">
    <property type="nucleotide sequence ID" value="NZ_JAANOL010000005.1"/>
</dbReference>
<keyword evidence="3" id="KW-0547">Nucleotide-binding</keyword>
<dbReference type="InterPro" id="IPR036388">
    <property type="entry name" value="WH-like_DNA-bd_sf"/>
</dbReference>
<dbReference type="FunFam" id="3.40.50.300:FF:001389">
    <property type="entry name" value="ATP-dependent DNA helicase RecQ"/>
    <property type="match status" value="1"/>
</dbReference>
<dbReference type="PROSITE" id="PS00690">
    <property type="entry name" value="DEAH_ATP_HELICASE"/>
    <property type="match status" value="1"/>
</dbReference>
<dbReference type="GO" id="GO:0016787">
    <property type="term" value="F:hydrolase activity"/>
    <property type="evidence" value="ECO:0007669"/>
    <property type="project" value="UniProtKB-KW"/>
</dbReference>
<feature type="domain" description="Helicase C-terminal" evidence="14">
    <location>
        <begin position="217"/>
        <end position="360"/>
    </location>
</feature>
<dbReference type="SUPFAM" id="SSF52540">
    <property type="entry name" value="P-loop containing nucleoside triphosphate hydrolases"/>
    <property type="match status" value="1"/>
</dbReference>
<evidence type="ECO:0000256" key="10">
    <source>
        <dbReference type="ARBA" id="ARBA00034808"/>
    </source>
</evidence>
<keyword evidence="8" id="KW-0413">Isomerase</keyword>
<accession>A0A4Q9BHH3</accession>
<dbReference type="GO" id="GO:0005524">
    <property type="term" value="F:ATP binding"/>
    <property type="evidence" value="ECO:0007669"/>
    <property type="project" value="UniProtKB-KW"/>
</dbReference>
<comment type="similarity">
    <text evidence="1">Belongs to the helicase family. RecQ subfamily.</text>
</comment>
<dbReference type="GO" id="GO:0030894">
    <property type="term" value="C:replisome"/>
    <property type="evidence" value="ECO:0007669"/>
    <property type="project" value="TreeGrafter"/>
</dbReference>
<keyword evidence="16" id="KW-1185">Reference proteome</keyword>
<organism evidence="15 16">
    <name type="scientific">Aquirufa antheringensis</name>
    <dbReference type="NCBI Taxonomy" id="2516559"/>
    <lineage>
        <taxon>Bacteria</taxon>
        <taxon>Pseudomonadati</taxon>
        <taxon>Bacteroidota</taxon>
        <taxon>Cytophagia</taxon>
        <taxon>Cytophagales</taxon>
        <taxon>Flectobacillaceae</taxon>
        <taxon>Aquirufa</taxon>
    </lineage>
</organism>
<comment type="caution">
    <text evidence="15">The sequence shown here is derived from an EMBL/GenBank/DDBJ whole genome shotgun (WGS) entry which is preliminary data.</text>
</comment>
<protein>
    <recommendedName>
        <fullName evidence="11">ATP-dependent DNA helicase RecQ</fullName>
        <ecNumber evidence="10">5.6.2.4</ecNumber>
    </recommendedName>
    <alternativeName>
        <fullName evidence="12">DNA 3'-5' helicase RecQ</fullName>
    </alternativeName>
</protein>
<dbReference type="Gene3D" id="1.10.10.10">
    <property type="entry name" value="Winged helix-like DNA-binding domain superfamily/Winged helix DNA-binding domain"/>
    <property type="match status" value="1"/>
</dbReference>
<dbReference type="PANTHER" id="PTHR13710">
    <property type="entry name" value="DNA HELICASE RECQ FAMILY MEMBER"/>
    <property type="match status" value="1"/>
</dbReference>
<evidence type="ECO:0000256" key="1">
    <source>
        <dbReference type="ARBA" id="ARBA00005446"/>
    </source>
</evidence>
<evidence type="ECO:0000256" key="5">
    <source>
        <dbReference type="ARBA" id="ARBA00022806"/>
    </source>
</evidence>
<dbReference type="EC" id="5.6.2.4" evidence="10"/>
<evidence type="ECO:0000256" key="2">
    <source>
        <dbReference type="ARBA" id="ARBA00022723"/>
    </source>
</evidence>
<dbReference type="InterPro" id="IPR027417">
    <property type="entry name" value="P-loop_NTPase"/>
</dbReference>
<dbReference type="CDD" id="cd17920">
    <property type="entry name" value="DEXHc_RecQ"/>
    <property type="match status" value="1"/>
</dbReference>
<evidence type="ECO:0000256" key="4">
    <source>
        <dbReference type="ARBA" id="ARBA00022801"/>
    </source>
</evidence>
<evidence type="ECO:0000256" key="6">
    <source>
        <dbReference type="ARBA" id="ARBA00022840"/>
    </source>
</evidence>
<dbReference type="PROSITE" id="PS51192">
    <property type="entry name" value="HELICASE_ATP_BIND_1"/>
    <property type="match status" value="1"/>
</dbReference>
<dbReference type="Pfam" id="PF16124">
    <property type="entry name" value="RecQ_Zn_bind"/>
    <property type="match status" value="1"/>
</dbReference>
<dbReference type="InterPro" id="IPR001650">
    <property type="entry name" value="Helicase_C-like"/>
</dbReference>
<evidence type="ECO:0000259" key="13">
    <source>
        <dbReference type="PROSITE" id="PS51192"/>
    </source>
</evidence>
<dbReference type="EMBL" id="SEWY01000001">
    <property type="protein sequence ID" value="TBH75577.1"/>
    <property type="molecule type" value="Genomic_DNA"/>
</dbReference>
<sequence length="640" mass="72452">MAEIQDILQKYWGHSAFRPLQEEIIHSVLDGKDTLALLPTGGGKSICFQVPALALPGICIVITPLIALMQDQVAQLNRRGIPATALFSGLRKRQIDILLDNCIYGNTKFLYVSPERLKTDLFIQRAKQMNISLLVIDEAHCISQWGHDFRPPYLEIADFRALIPSVPCIALTASANEEVKQEIQEKLQFKNASVFQKSFSRANLSYSVLYEADKEKKLCSMLQRVPGSSIVYVRNRRRTQEISDMLSKAGISSTFYHAGLPSEVRSARQKDWIEGKIECIVATNAFGMGIDKPDVRLVVHLDLPDTIEAYYQEAGRAGRDEKKAYAAILYEEKDILDLTAQWEKSFPTAETIKRTYQAVSNYLQVAEGSGELQSYDFDWMDLCKRFNLPSSQTYFALKTLEAEGLILLNEAFQNPSKIRFIVSSTELYDFQIRNEKFESFLKGLLRIYGGNLYTQFVSISEADFAHQIKIPPAEVERNLALLEKFELIEYDKQNGLPKLVFLTSRANIENLPIIWAEYLKKKERSKKKIDAMIHYVKHPEACRTLLITSYFGESLKTSCGVCDHCLQRKKEASGKNIPEGLEAERKLILTYLKNGPLSVQDLVECLRPLASAEALRIIQFSLELGEIHYNAADELAIGSA</sequence>
<gene>
    <name evidence="15" type="ORF">EWU20_03045</name>
</gene>
<dbReference type="GO" id="GO:0046872">
    <property type="term" value="F:metal ion binding"/>
    <property type="evidence" value="ECO:0007669"/>
    <property type="project" value="UniProtKB-KW"/>
</dbReference>
<dbReference type="PANTHER" id="PTHR13710:SF105">
    <property type="entry name" value="ATP-DEPENDENT DNA HELICASE Q1"/>
    <property type="match status" value="1"/>
</dbReference>
<dbReference type="InterPro" id="IPR011545">
    <property type="entry name" value="DEAD/DEAH_box_helicase_dom"/>
</dbReference>
<evidence type="ECO:0000256" key="12">
    <source>
        <dbReference type="ARBA" id="ARBA00044550"/>
    </source>
</evidence>
<evidence type="ECO:0000313" key="15">
    <source>
        <dbReference type="EMBL" id="TBH75577.1"/>
    </source>
</evidence>
<feature type="domain" description="Helicase ATP-binding" evidence="13">
    <location>
        <begin position="25"/>
        <end position="193"/>
    </location>
</feature>
<dbReference type="GO" id="GO:0003677">
    <property type="term" value="F:DNA binding"/>
    <property type="evidence" value="ECO:0007669"/>
    <property type="project" value="UniProtKB-KW"/>
</dbReference>
<dbReference type="SMART" id="SM00487">
    <property type="entry name" value="DEXDc"/>
    <property type="match status" value="1"/>
</dbReference>
<dbReference type="GO" id="GO:0043590">
    <property type="term" value="C:bacterial nucleoid"/>
    <property type="evidence" value="ECO:0007669"/>
    <property type="project" value="TreeGrafter"/>
</dbReference>
<evidence type="ECO:0000256" key="9">
    <source>
        <dbReference type="ARBA" id="ARBA00034617"/>
    </source>
</evidence>
<dbReference type="GO" id="GO:0006310">
    <property type="term" value="P:DNA recombination"/>
    <property type="evidence" value="ECO:0007669"/>
    <property type="project" value="InterPro"/>
</dbReference>
<keyword evidence="2" id="KW-0479">Metal-binding</keyword>
<name>A0A4Q9BHH3_9BACT</name>
<dbReference type="OrthoDB" id="9763310at2"/>
<evidence type="ECO:0000256" key="7">
    <source>
        <dbReference type="ARBA" id="ARBA00023125"/>
    </source>
</evidence>
<dbReference type="SMART" id="SM00490">
    <property type="entry name" value="HELICc"/>
    <property type="match status" value="1"/>
</dbReference>
<reference evidence="15 16" key="1">
    <citation type="submission" date="2019-02" db="EMBL/GenBank/DDBJ databases">
        <title>Genome of a new Bacteroidetes strain.</title>
        <authorList>
            <person name="Pitt A."/>
        </authorList>
    </citation>
    <scope>NUCLEOTIDE SEQUENCE [LARGE SCALE GENOMIC DNA]</scope>
    <source>
        <strain evidence="15 16">103A-SOEBACH</strain>
    </source>
</reference>
<dbReference type="Gene3D" id="3.40.50.300">
    <property type="entry name" value="P-loop containing nucleotide triphosphate hydrolases"/>
    <property type="match status" value="2"/>
</dbReference>
<keyword evidence="4" id="KW-0378">Hydrolase</keyword>
<evidence type="ECO:0000256" key="11">
    <source>
        <dbReference type="ARBA" id="ARBA00044535"/>
    </source>
</evidence>
<dbReference type="PROSITE" id="PS51194">
    <property type="entry name" value="HELICASE_CTER"/>
    <property type="match status" value="1"/>
</dbReference>
<evidence type="ECO:0000256" key="8">
    <source>
        <dbReference type="ARBA" id="ARBA00023235"/>
    </source>
</evidence>
<dbReference type="GO" id="GO:0009378">
    <property type="term" value="F:four-way junction helicase activity"/>
    <property type="evidence" value="ECO:0007669"/>
    <property type="project" value="TreeGrafter"/>
</dbReference>
<dbReference type="GO" id="GO:0005737">
    <property type="term" value="C:cytoplasm"/>
    <property type="evidence" value="ECO:0007669"/>
    <property type="project" value="TreeGrafter"/>
</dbReference>
<keyword evidence="6" id="KW-0067">ATP-binding</keyword>
<dbReference type="NCBIfam" id="TIGR00614">
    <property type="entry name" value="recQ_fam"/>
    <property type="match status" value="1"/>
</dbReference>
<keyword evidence="5 15" id="KW-0347">Helicase</keyword>
<dbReference type="GO" id="GO:0006281">
    <property type="term" value="P:DNA repair"/>
    <property type="evidence" value="ECO:0007669"/>
    <property type="project" value="TreeGrafter"/>
</dbReference>
<dbReference type="InterPro" id="IPR004589">
    <property type="entry name" value="DNA_helicase_ATP-dep_RecQ"/>
</dbReference>
<proteinExistence type="inferred from homology"/>